<dbReference type="HOGENOM" id="CLU_199149_0_0_0"/>
<protein>
    <submittedName>
        <fullName evidence="1">Uncharacterized protein</fullName>
    </submittedName>
</protein>
<dbReference type="KEGG" id="tpt:Tpet_1481"/>
<accession>A5IMR7</accession>
<dbReference type="AlphaFoldDB" id="A5IMR7"/>
<reference evidence="1 2" key="2">
    <citation type="journal article" date="2009" name="Proc. Natl. Acad. Sci. U.S.A.">
        <title>On the chimeric nature, thermophilic origin, and phylogenetic placement of the Thermotogales.</title>
        <authorList>
            <person name="Zhaxybayeva O."/>
            <person name="Swithers K.S."/>
            <person name="Lapierre P."/>
            <person name="Fournier G.P."/>
            <person name="Bickhart D.M."/>
            <person name="DeBoy R.T."/>
            <person name="Nelson K.E."/>
            <person name="Nesbo C.L."/>
            <person name="Doolittle W.F."/>
            <person name="Gogarten J.P."/>
            <person name="Noll K.M."/>
        </authorList>
    </citation>
    <scope>NUCLEOTIDE SEQUENCE [LARGE SCALE GENOMIC DNA]</scope>
    <source>
        <strain evidence="2">ATCC BAA-488 / DSM 13995 / JCM 10881 / RKU-1</strain>
    </source>
</reference>
<dbReference type="Proteomes" id="UP000006558">
    <property type="component" value="Chromosome"/>
</dbReference>
<proteinExistence type="predicted"/>
<dbReference type="EMBL" id="CP000702">
    <property type="protein sequence ID" value="ABQ47490.1"/>
    <property type="molecule type" value="Genomic_DNA"/>
</dbReference>
<dbReference type="STRING" id="390874.Tpet_1481"/>
<evidence type="ECO:0000313" key="1">
    <source>
        <dbReference type="EMBL" id="ABQ47490.1"/>
    </source>
</evidence>
<evidence type="ECO:0000313" key="2">
    <source>
        <dbReference type="Proteomes" id="UP000006558"/>
    </source>
</evidence>
<dbReference type="RefSeq" id="WP_004079921.1">
    <property type="nucleotide sequence ID" value="NC_009486.1"/>
</dbReference>
<sequence>MKIVRRIILTIVILLSLLYTLVFPSPSDDYQTTVRKKTVVHTLLLEKSHSEDLTAGNQILRFNKSLARLLISNERGDKG</sequence>
<gene>
    <name evidence="1" type="ordered locus">Tpet_1481</name>
</gene>
<name>A5IMR7_THEP1</name>
<organism evidence="1 2">
    <name type="scientific">Thermotoga petrophila (strain ATCC BAA-488 / DSM 13995 / JCM 10881 / RKU-1)</name>
    <dbReference type="NCBI Taxonomy" id="390874"/>
    <lineage>
        <taxon>Bacteria</taxon>
        <taxon>Thermotogati</taxon>
        <taxon>Thermotogota</taxon>
        <taxon>Thermotogae</taxon>
        <taxon>Thermotogales</taxon>
        <taxon>Thermotogaceae</taxon>
        <taxon>Thermotoga</taxon>
    </lineage>
</organism>
<reference evidence="2" key="1">
    <citation type="submission" date="2007-05" db="EMBL/GenBank/DDBJ databases">
        <title>Complete sequence of Thermotoga petrophila RKU-1.</title>
        <authorList>
            <consortium name="US DOE Joint Genome Institute"/>
            <person name="Copeland A."/>
            <person name="Lucas S."/>
            <person name="Lapidus A."/>
            <person name="Barry K."/>
            <person name="Glavina del Rio T."/>
            <person name="Dalin E."/>
            <person name="Tice H."/>
            <person name="Pitluck S."/>
            <person name="Sims D."/>
            <person name="Brettin T."/>
            <person name="Bruce D."/>
            <person name="Detter J.C."/>
            <person name="Han C."/>
            <person name="Tapia R."/>
            <person name="Schmutz J."/>
            <person name="Larimer F."/>
            <person name="Land M."/>
            <person name="Hauser L."/>
            <person name="Kyrpides N."/>
            <person name="Mikhailova N."/>
            <person name="Nelson K."/>
            <person name="Gogarten J.P."/>
            <person name="Noll K."/>
            <person name="Richardson P."/>
        </authorList>
    </citation>
    <scope>NUCLEOTIDE SEQUENCE [LARGE SCALE GENOMIC DNA]</scope>
    <source>
        <strain evidence="2">ATCC BAA-488 / DSM 13995 / JCM 10881 / RKU-1</strain>
    </source>
</reference>